<gene>
    <name evidence="3" type="ORF">GGX14DRAFT_538065</name>
</gene>
<keyword evidence="4" id="KW-1185">Reference proteome</keyword>
<dbReference type="InterPro" id="IPR036291">
    <property type="entry name" value="NAD(P)-bd_dom_sf"/>
</dbReference>
<dbReference type="PROSITE" id="PS00061">
    <property type="entry name" value="ADH_SHORT"/>
    <property type="match status" value="1"/>
</dbReference>
<dbReference type="Proteomes" id="UP001219525">
    <property type="component" value="Unassembled WGS sequence"/>
</dbReference>
<dbReference type="Gene3D" id="3.40.50.720">
    <property type="entry name" value="NAD(P)-binding Rossmann-like Domain"/>
    <property type="match status" value="1"/>
</dbReference>
<protein>
    <recommendedName>
        <fullName evidence="5">NAD(P)-binding protein</fullName>
    </recommendedName>
</protein>
<name>A0AAD6UQQ9_9AGAR</name>
<evidence type="ECO:0008006" key="5">
    <source>
        <dbReference type="Google" id="ProtNLM"/>
    </source>
</evidence>
<comment type="caution">
    <text evidence="3">The sequence shown here is derived from an EMBL/GenBank/DDBJ whole genome shotgun (WGS) entry which is preliminary data.</text>
</comment>
<comment type="similarity">
    <text evidence="1">Belongs to the short-chain dehydrogenases/reductases (SDR) family.</text>
</comment>
<proteinExistence type="inferred from homology"/>
<dbReference type="FunFam" id="3.40.50.720:FF:000084">
    <property type="entry name" value="Short-chain dehydrogenase reductase"/>
    <property type="match status" value="1"/>
</dbReference>
<evidence type="ECO:0000313" key="4">
    <source>
        <dbReference type="Proteomes" id="UP001219525"/>
    </source>
</evidence>
<dbReference type="GO" id="GO:0016616">
    <property type="term" value="F:oxidoreductase activity, acting on the CH-OH group of donors, NAD or NADP as acceptor"/>
    <property type="evidence" value="ECO:0007669"/>
    <property type="project" value="TreeGrafter"/>
</dbReference>
<organism evidence="3 4">
    <name type="scientific">Mycena pura</name>
    <dbReference type="NCBI Taxonomy" id="153505"/>
    <lineage>
        <taxon>Eukaryota</taxon>
        <taxon>Fungi</taxon>
        <taxon>Dikarya</taxon>
        <taxon>Basidiomycota</taxon>
        <taxon>Agaricomycotina</taxon>
        <taxon>Agaricomycetes</taxon>
        <taxon>Agaricomycetidae</taxon>
        <taxon>Agaricales</taxon>
        <taxon>Marasmiineae</taxon>
        <taxon>Mycenaceae</taxon>
        <taxon>Mycena</taxon>
    </lineage>
</organism>
<dbReference type="InterPro" id="IPR020904">
    <property type="entry name" value="Sc_DH/Rdtase_CS"/>
</dbReference>
<evidence type="ECO:0000256" key="1">
    <source>
        <dbReference type="ARBA" id="ARBA00006484"/>
    </source>
</evidence>
<dbReference type="PRINTS" id="PR00081">
    <property type="entry name" value="GDHRDH"/>
</dbReference>
<dbReference type="GO" id="GO:0006633">
    <property type="term" value="P:fatty acid biosynthetic process"/>
    <property type="evidence" value="ECO:0007669"/>
    <property type="project" value="TreeGrafter"/>
</dbReference>
<dbReference type="Pfam" id="PF13561">
    <property type="entry name" value="adh_short_C2"/>
    <property type="match status" value="1"/>
</dbReference>
<dbReference type="InterPro" id="IPR002347">
    <property type="entry name" value="SDR_fam"/>
</dbReference>
<sequence>MSTTKIACVTGAAQGIGRAIALRLAADGCDVSVGDLSSKLPLLEELVKEIKSTGRKAIAVAVDVSKEAEVDNFIASTVKHLGGLDIMVANAGVATLGNIIDTTVEELERVHAVNVKGTFVCYKAAAKTMIAQGRGGVIIGASSLAGKKGAGMCSVYGSSKFAVRAITQAAAMEWGKHGIRVNGYAPGATDTPLLLDMDVIFGNLIGAPPNTYKEIMKGQAALGGIVTPEAIAGVVSFLASKDSESMTGQTLCVDGGIWFD</sequence>
<dbReference type="PANTHER" id="PTHR42760">
    <property type="entry name" value="SHORT-CHAIN DEHYDROGENASES/REDUCTASES FAMILY MEMBER"/>
    <property type="match status" value="1"/>
</dbReference>
<evidence type="ECO:0000313" key="3">
    <source>
        <dbReference type="EMBL" id="KAJ7190220.1"/>
    </source>
</evidence>
<reference evidence="3" key="1">
    <citation type="submission" date="2023-03" db="EMBL/GenBank/DDBJ databases">
        <title>Massive genome expansion in bonnet fungi (Mycena s.s.) driven by repeated elements and novel gene families across ecological guilds.</title>
        <authorList>
            <consortium name="Lawrence Berkeley National Laboratory"/>
            <person name="Harder C.B."/>
            <person name="Miyauchi S."/>
            <person name="Viragh M."/>
            <person name="Kuo A."/>
            <person name="Thoen E."/>
            <person name="Andreopoulos B."/>
            <person name="Lu D."/>
            <person name="Skrede I."/>
            <person name="Drula E."/>
            <person name="Henrissat B."/>
            <person name="Morin E."/>
            <person name="Kohler A."/>
            <person name="Barry K."/>
            <person name="LaButti K."/>
            <person name="Morin E."/>
            <person name="Salamov A."/>
            <person name="Lipzen A."/>
            <person name="Mereny Z."/>
            <person name="Hegedus B."/>
            <person name="Baldrian P."/>
            <person name="Stursova M."/>
            <person name="Weitz H."/>
            <person name="Taylor A."/>
            <person name="Grigoriev I.V."/>
            <person name="Nagy L.G."/>
            <person name="Martin F."/>
            <person name="Kauserud H."/>
        </authorList>
    </citation>
    <scope>NUCLEOTIDE SEQUENCE</scope>
    <source>
        <strain evidence="3">9144</strain>
    </source>
</reference>
<dbReference type="EMBL" id="JARJCW010000154">
    <property type="protein sequence ID" value="KAJ7190220.1"/>
    <property type="molecule type" value="Genomic_DNA"/>
</dbReference>
<accession>A0AAD6UQQ9</accession>
<dbReference type="PANTHER" id="PTHR42760:SF121">
    <property type="entry name" value="3-OXOACYL-(ACYL-CARRIER-PROTEIN) REDUCTASE"/>
    <property type="match status" value="1"/>
</dbReference>
<keyword evidence="2" id="KW-0521">NADP</keyword>
<dbReference type="AlphaFoldDB" id="A0AAD6UQQ9"/>
<dbReference type="PRINTS" id="PR00080">
    <property type="entry name" value="SDRFAMILY"/>
</dbReference>
<dbReference type="GO" id="GO:0048038">
    <property type="term" value="F:quinone binding"/>
    <property type="evidence" value="ECO:0007669"/>
    <property type="project" value="TreeGrafter"/>
</dbReference>
<evidence type="ECO:0000256" key="2">
    <source>
        <dbReference type="ARBA" id="ARBA00022857"/>
    </source>
</evidence>
<dbReference type="SUPFAM" id="SSF51735">
    <property type="entry name" value="NAD(P)-binding Rossmann-fold domains"/>
    <property type="match status" value="1"/>
</dbReference>